<sequence>MLTAPRRRALYALATNARVESAVRSTGPTTDLAYRAASRYVAGRTLDEAMGTVRRLAAAGFAVSLDLFGEGATDEAAVQHVAQGYRAAAAAVADVDADVYLEIVPSNLGLDLGLDTCRRYVDEIVAVLPAGTRLEISAEESDRTPRIMELTTRLAADGVPVLATVQANLRRSPDDVDRLAAAGVPVRLVKGAYLEAREVAYPWGEPTDVAFLQLARRLGEAGGDVVLATHDPVIREALRYWMRRVAEAQGG</sequence>
<dbReference type="Pfam" id="PF01619">
    <property type="entry name" value="Pro_dh"/>
    <property type="match status" value="1"/>
</dbReference>
<keyword evidence="4" id="KW-1185">Reference proteome</keyword>
<dbReference type="Proteomes" id="UP000243528">
    <property type="component" value="Unassembled WGS sequence"/>
</dbReference>
<protein>
    <submittedName>
        <fullName evidence="3">L-proline dehydrogenase</fullName>
    </submittedName>
</protein>
<feature type="domain" description="Proline dehydrogenase" evidence="2">
    <location>
        <begin position="50"/>
        <end position="230"/>
    </location>
</feature>
<gene>
    <name evidence="3" type="ORF">CLV30_101514</name>
</gene>
<dbReference type="SUPFAM" id="SSF51730">
    <property type="entry name" value="FAD-linked oxidoreductase"/>
    <property type="match status" value="1"/>
</dbReference>
<evidence type="ECO:0000313" key="4">
    <source>
        <dbReference type="Proteomes" id="UP000243528"/>
    </source>
</evidence>
<dbReference type="EMBL" id="PYGE01000001">
    <property type="protein sequence ID" value="PSL08539.1"/>
    <property type="molecule type" value="Genomic_DNA"/>
</dbReference>
<comment type="caution">
    <text evidence="3">The sequence shown here is derived from an EMBL/GenBank/DDBJ whole genome shotgun (WGS) entry which is preliminary data.</text>
</comment>
<reference evidence="3 4" key="1">
    <citation type="submission" date="2018-03" db="EMBL/GenBank/DDBJ databases">
        <title>Genomic Encyclopedia of Archaeal and Bacterial Type Strains, Phase II (KMG-II): from individual species to whole genera.</title>
        <authorList>
            <person name="Goeker M."/>
        </authorList>
    </citation>
    <scope>NUCLEOTIDE SEQUENCE [LARGE SCALE GENOMIC DNA]</scope>
    <source>
        <strain evidence="3 4">DSM 45211</strain>
    </source>
</reference>
<proteinExistence type="predicted"/>
<dbReference type="InterPro" id="IPR002872">
    <property type="entry name" value="Proline_DH_dom"/>
</dbReference>
<keyword evidence="1" id="KW-0560">Oxidoreductase</keyword>
<evidence type="ECO:0000256" key="1">
    <source>
        <dbReference type="ARBA" id="ARBA00023002"/>
    </source>
</evidence>
<dbReference type="InterPro" id="IPR029041">
    <property type="entry name" value="FAD-linked_oxidoreductase-like"/>
</dbReference>
<dbReference type="GO" id="GO:0004657">
    <property type="term" value="F:proline dehydrogenase activity"/>
    <property type="evidence" value="ECO:0007669"/>
    <property type="project" value="UniProtKB-ARBA"/>
</dbReference>
<evidence type="ECO:0000313" key="3">
    <source>
        <dbReference type="EMBL" id="PSL08539.1"/>
    </source>
</evidence>
<accession>A0A2P8EGE9</accession>
<organism evidence="3 4">
    <name type="scientific">Haloactinopolyspora alba</name>
    <dbReference type="NCBI Taxonomy" id="648780"/>
    <lineage>
        <taxon>Bacteria</taxon>
        <taxon>Bacillati</taxon>
        <taxon>Actinomycetota</taxon>
        <taxon>Actinomycetes</taxon>
        <taxon>Jiangellales</taxon>
        <taxon>Jiangellaceae</taxon>
        <taxon>Haloactinopolyspora</taxon>
    </lineage>
</organism>
<dbReference type="OrthoDB" id="9773461at2"/>
<dbReference type="RefSeq" id="WP_106535566.1">
    <property type="nucleotide sequence ID" value="NZ_ML142897.1"/>
</dbReference>
<dbReference type="GO" id="GO:0006562">
    <property type="term" value="P:L-proline catabolic process"/>
    <property type="evidence" value="ECO:0007669"/>
    <property type="project" value="UniProtKB-ARBA"/>
</dbReference>
<name>A0A2P8EGE9_9ACTN</name>
<dbReference type="AlphaFoldDB" id="A0A2P8EGE9"/>
<evidence type="ECO:0000259" key="2">
    <source>
        <dbReference type="Pfam" id="PF01619"/>
    </source>
</evidence>
<dbReference type="Gene3D" id="3.20.20.220">
    <property type="match status" value="1"/>
</dbReference>